<reference evidence="3 4" key="1">
    <citation type="submission" date="2022-01" db="EMBL/GenBank/DDBJ databases">
        <title>A high-quality chromosome-level genome assembly of rohu carp, Labeo rohita.</title>
        <authorList>
            <person name="Arick M.A. II"/>
            <person name="Hsu C.-Y."/>
            <person name="Magbanua Z."/>
            <person name="Pechanova O."/>
            <person name="Grover C."/>
            <person name="Miller E."/>
            <person name="Thrash A."/>
            <person name="Ezzel L."/>
            <person name="Alam S."/>
            <person name="Benzie J."/>
            <person name="Hamilton M."/>
            <person name="Karsi A."/>
            <person name="Lawrence M.L."/>
            <person name="Peterson D.G."/>
        </authorList>
    </citation>
    <scope>NUCLEOTIDE SEQUENCE [LARGE SCALE GENOMIC DNA]</scope>
    <source>
        <strain evidence="4">BAU-BD-2019</strain>
        <tissue evidence="3">Blood</tissue>
    </source>
</reference>
<protein>
    <submittedName>
        <fullName evidence="3">Anosmin-1</fullName>
    </submittedName>
</protein>
<keyword evidence="4" id="KW-1185">Reference proteome</keyword>
<dbReference type="CDD" id="cd00063">
    <property type="entry name" value="FN3"/>
    <property type="match status" value="2"/>
</dbReference>
<dbReference type="PANTHER" id="PTHR14131:SF7">
    <property type="entry name" value="ANOSMIN 1B"/>
    <property type="match status" value="1"/>
</dbReference>
<feature type="region of interest" description="Disordered" evidence="1">
    <location>
        <begin position="1"/>
        <end position="20"/>
    </location>
</feature>
<feature type="compositionally biased region" description="Polar residues" evidence="1">
    <location>
        <begin position="10"/>
        <end position="20"/>
    </location>
</feature>
<dbReference type="SUPFAM" id="SSF49265">
    <property type="entry name" value="Fibronectin type III"/>
    <property type="match status" value="2"/>
</dbReference>
<feature type="domain" description="Fibronectin type-III" evidence="2">
    <location>
        <begin position="6"/>
        <end position="114"/>
    </location>
</feature>
<dbReference type="SMART" id="SM00060">
    <property type="entry name" value="FN3"/>
    <property type="match status" value="3"/>
</dbReference>
<dbReference type="InterPro" id="IPR013783">
    <property type="entry name" value="Ig-like_fold"/>
</dbReference>
<evidence type="ECO:0000313" key="4">
    <source>
        <dbReference type="Proteomes" id="UP000830375"/>
    </source>
</evidence>
<name>A0ABQ8LMJ7_LABRO</name>
<organism evidence="3 4">
    <name type="scientific">Labeo rohita</name>
    <name type="common">Indian major carp</name>
    <name type="synonym">Cyprinus rohita</name>
    <dbReference type="NCBI Taxonomy" id="84645"/>
    <lineage>
        <taxon>Eukaryota</taxon>
        <taxon>Metazoa</taxon>
        <taxon>Chordata</taxon>
        <taxon>Craniata</taxon>
        <taxon>Vertebrata</taxon>
        <taxon>Euteleostomi</taxon>
        <taxon>Actinopterygii</taxon>
        <taxon>Neopterygii</taxon>
        <taxon>Teleostei</taxon>
        <taxon>Ostariophysi</taxon>
        <taxon>Cypriniformes</taxon>
        <taxon>Cyprinidae</taxon>
        <taxon>Labeoninae</taxon>
        <taxon>Labeonini</taxon>
        <taxon>Labeo</taxon>
    </lineage>
</organism>
<feature type="region of interest" description="Disordered" evidence="1">
    <location>
        <begin position="354"/>
        <end position="373"/>
    </location>
</feature>
<feature type="domain" description="Fibronectin type-III" evidence="2">
    <location>
        <begin position="266"/>
        <end position="368"/>
    </location>
</feature>
<evidence type="ECO:0000259" key="2">
    <source>
        <dbReference type="PROSITE" id="PS50853"/>
    </source>
</evidence>
<sequence>MSDPFPPETPQNARIGNQTLHPDGTVSVLVLWEAPRESDLVVHHYKVTWNTRGTPPTSQSRAGRVTDGDVTEMELQGLQPNTPYTAQIQAVSYWGQNRLKSSRAHLSFITAAATTSSNSNVHLSGEFSNEIPISHSSPSILRLEAAAPHYHDNQLQVKVFWKSRIPGNQKDSSSYILRWYPEVCARNVTKEEKTATVQGTHFVITGLLFACKYRVAVKPVTEQEQRSEVMTSVTTPLCSSLMGRRKKPAACARDERHPQVKKALQRPEKLAASFQPVNHSVQAMFSWQVSPESAGQTPITGFQLSWVKVSRSSTNGTLISQTHILPPDQLSLTVDALQPESVYRVQVQVLSEAGHGPSVSKTLHTPHVNGTLL</sequence>
<accession>A0ABQ8LMJ7</accession>
<comment type="caution">
    <text evidence="3">The sequence shown here is derived from an EMBL/GenBank/DDBJ whole genome shotgun (WGS) entry which is preliminary data.</text>
</comment>
<dbReference type="InterPro" id="IPR036116">
    <property type="entry name" value="FN3_sf"/>
</dbReference>
<gene>
    <name evidence="3" type="ORF">H4Q32_028221</name>
</gene>
<proteinExistence type="predicted"/>
<evidence type="ECO:0000256" key="1">
    <source>
        <dbReference type="SAM" id="MobiDB-lite"/>
    </source>
</evidence>
<dbReference type="Pfam" id="PF00041">
    <property type="entry name" value="fn3"/>
    <property type="match status" value="2"/>
</dbReference>
<dbReference type="PANTHER" id="PTHR14131">
    <property type="entry name" value="ANOSMIN"/>
    <property type="match status" value="1"/>
</dbReference>
<dbReference type="PROSITE" id="PS50853">
    <property type="entry name" value="FN3"/>
    <property type="match status" value="2"/>
</dbReference>
<dbReference type="InterPro" id="IPR003961">
    <property type="entry name" value="FN3_dom"/>
</dbReference>
<dbReference type="EMBL" id="JACTAM010000022">
    <property type="protein sequence ID" value="KAI2650893.1"/>
    <property type="molecule type" value="Genomic_DNA"/>
</dbReference>
<dbReference type="InterPro" id="IPR042447">
    <property type="entry name" value="Anosmin-1"/>
</dbReference>
<evidence type="ECO:0000313" key="3">
    <source>
        <dbReference type="EMBL" id="KAI2650893.1"/>
    </source>
</evidence>
<dbReference type="Proteomes" id="UP000830375">
    <property type="component" value="Unassembled WGS sequence"/>
</dbReference>
<dbReference type="Gene3D" id="2.60.40.10">
    <property type="entry name" value="Immunoglobulins"/>
    <property type="match status" value="3"/>
</dbReference>